<dbReference type="AlphaFoldDB" id="D5BVZ4"/>
<sequence length="157" mass="17330">MSSFVVFFLHRNSLNAIDGYEATCFLEYDLNQDGQNDFNRWGWSNGPLAPGSYTFDLYAAAGQCDLTKGTLIGTLTVEYDGLAATVTYHVNPPYTLVETHLYIGSDYLPKNNGEYTVAPGQYPNIHSELANVYEDIYMVTNLSGDIYVVAHGTVAGF</sequence>
<accession>D5BVZ4</accession>
<gene>
    <name evidence="1" type="ordered locus">Nhal_2488</name>
</gene>
<dbReference type="EMBL" id="CP001798">
    <property type="protein sequence ID" value="ADE15573.1"/>
    <property type="molecule type" value="Genomic_DNA"/>
</dbReference>
<dbReference type="Proteomes" id="UP000001844">
    <property type="component" value="Chromosome"/>
</dbReference>
<reference evidence="2" key="1">
    <citation type="submission" date="2010-04" db="EMBL/GenBank/DDBJ databases">
        <title>Complete genome sequence of Nitrosococcus halophilus Nc4, a salt-adapted, aerobic obligate ammonia-oxidizing sulfur purple bacterium.</title>
        <authorList>
            <consortium name="US DOE Joint Genome Institute"/>
            <person name="Campbell M.A."/>
            <person name="Malfatti S.A."/>
            <person name="Chain P.S.G."/>
            <person name="Heidelberg J.F."/>
            <person name="Ward B.B."/>
            <person name="Klotz M.G."/>
        </authorList>
    </citation>
    <scope>NUCLEOTIDE SEQUENCE [LARGE SCALE GENOMIC DNA]</scope>
    <source>
        <strain evidence="2">Nc4</strain>
    </source>
</reference>
<protein>
    <submittedName>
        <fullName evidence="1">Uncharacterized protein</fullName>
    </submittedName>
</protein>
<keyword evidence="2" id="KW-1185">Reference proteome</keyword>
<dbReference type="RefSeq" id="WP_013033433.1">
    <property type="nucleotide sequence ID" value="NC_013960.1"/>
</dbReference>
<name>D5BVZ4_NITHN</name>
<dbReference type="HOGENOM" id="CLU_1676024_0_0_6"/>
<proteinExistence type="predicted"/>
<dbReference type="eggNOG" id="COG4932">
    <property type="taxonomic scope" value="Bacteria"/>
</dbReference>
<organism evidence="1 2">
    <name type="scientific">Nitrosococcus halophilus (strain Nc4)</name>
    <dbReference type="NCBI Taxonomy" id="472759"/>
    <lineage>
        <taxon>Bacteria</taxon>
        <taxon>Pseudomonadati</taxon>
        <taxon>Pseudomonadota</taxon>
        <taxon>Gammaproteobacteria</taxon>
        <taxon>Chromatiales</taxon>
        <taxon>Chromatiaceae</taxon>
        <taxon>Nitrosococcus</taxon>
    </lineage>
</organism>
<evidence type="ECO:0000313" key="1">
    <source>
        <dbReference type="EMBL" id="ADE15573.1"/>
    </source>
</evidence>
<dbReference type="KEGG" id="nhl:Nhal_2488"/>
<dbReference type="OrthoDB" id="6236781at2"/>
<evidence type="ECO:0000313" key="2">
    <source>
        <dbReference type="Proteomes" id="UP000001844"/>
    </source>
</evidence>